<dbReference type="SUPFAM" id="SSF52743">
    <property type="entry name" value="Subtilisin-like"/>
    <property type="match status" value="1"/>
</dbReference>
<dbReference type="Pfam" id="PF00082">
    <property type="entry name" value="Peptidase_S8"/>
    <property type="match status" value="1"/>
</dbReference>
<evidence type="ECO:0000313" key="3">
    <source>
        <dbReference type="Proteomes" id="UP001287282"/>
    </source>
</evidence>
<feature type="non-terminal residue" evidence="2">
    <location>
        <position position="85"/>
    </location>
</feature>
<dbReference type="Gene3D" id="3.40.50.200">
    <property type="entry name" value="Peptidase S8/S53 domain"/>
    <property type="match status" value="1"/>
</dbReference>
<keyword evidence="3" id="KW-1185">Reference proteome</keyword>
<dbReference type="Proteomes" id="UP001287282">
    <property type="component" value="Unassembled WGS sequence"/>
</dbReference>
<feature type="non-terminal residue" evidence="2">
    <location>
        <position position="1"/>
    </location>
</feature>
<dbReference type="InterPro" id="IPR036852">
    <property type="entry name" value="Peptidase_S8/S53_dom_sf"/>
</dbReference>
<sequence>ALIKQAHPNWTPKQIKSALMNTAKPLDTAATARDRMASQTKTAIRSTPGRYRTFEQGAGRIQVAEAIKTETLVSPGSIRFGKYTD</sequence>
<reference evidence="2 3" key="1">
    <citation type="submission" date="2023-10" db="EMBL/GenBank/DDBJ databases">
        <title>Screening of Alkalihalobacillus lindianensis BZ-TG-R113 and Its Alleviation of Salt Stress on Rapeseed Growth.</title>
        <authorList>
            <person name="Zhao B."/>
            <person name="Guo T."/>
        </authorList>
    </citation>
    <scope>NUCLEOTIDE SEQUENCE [LARGE SCALE GENOMIC DNA]</scope>
    <source>
        <strain evidence="2 3">BZ-TG-R113</strain>
    </source>
</reference>
<gene>
    <name evidence="2" type="ORF">RYX56_23620</name>
</gene>
<protein>
    <submittedName>
        <fullName evidence="2">Peptidase S8</fullName>
    </submittedName>
</protein>
<dbReference type="EMBL" id="JAWJBA010000611">
    <property type="protein sequence ID" value="MDV2687339.1"/>
    <property type="molecule type" value="Genomic_DNA"/>
</dbReference>
<evidence type="ECO:0000313" key="2">
    <source>
        <dbReference type="EMBL" id="MDV2687339.1"/>
    </source>
</evidence>
<comment type="caution">
    <text evidence="2">The sequence shown here is derived from an EMBL/GenBank/DDBJ whole genome shotgun (WGS) entry which is preliminary data.</text>
</comment>
<accession>A0ABU3XHI0</accession>
<dbReference type="RefSeq" id="WP_336623198.1">
    <property type="nucleotide sequence ID" value="NZ_JAWJBA010000611.1"/>
</dbReference>
<evidence type="ECO:0000259" key="1">
    <source>
        <dbReference type="Pfam" id="PF00082"/>
    </source>
</evidence>
<dbReference type="InterPro" id="IPR000209">
    <property type="entry name" value="Peptidase_S8/S53_dom"/>
</dbReference>
<feature type="domain" description="Peptidase S8/S53" evidence="1">
    <location>
        <begin position="1"/>
        <end position="31"/>
    </location>
</feature>
<name>A0ABU3XHI0_9BACI</name>
<proteinExistence type="predicted"/>
<organism evidence="2 3">
    <name type="scientific">Alkalihalophilus lindianensis</name>
    <dbReference type="NCBI Taxonomy" id="1630542"/>
    <lineage>
        <taxon>Bacteria</taxon>
        <taxon>Bacillati</taxon>
        <taxon>Bacillota</taxon>
        <taxon>Bacilli</taxon>
        <taxon>Bacillales</taxon>
        <taxon>Bacillaceae</taxon>
        <taxon>Alkalihalophilus</taxon>
    </lineage>
</organism>